<dbReference type="EMBL" id="JBHSWX010000012">
    <property type="protein sequence ID" value="MFC6786390.1"/>
    <property type="molecule type" value="Genomic_DNA"/>
</dbReference>
<organism evidence="1 2">
    <name type="scientific">Halobaculum halobium</name>
    <dbReference type="NCBI Taxonomy" id="3032281"/>
    <lineage>
        <taxon>Archaea</taxon>
        <taxon>Methanobacteriati</taxon>
        <taxon>Methanobacteriota</taxon>
        <taxon>Stenosarchaea group</taxon>
        <taxon>Halobacteria</taxon>
        <taxon>Halobacteriales</taxon>
        <taxon>Haloferacaceae</taxon>
        <taxon>Halobaculum</taxon>
    </lineage>
</organism>
<evidence type="ECO:0000313" key="1">
    <source>
        <dbReference type="EMBL" id="MFC6786390.1"/>
    </source>
</evidence>
<protein>
    <submittedName>
        <fullName evidence="1">Uncharacterized protein</fullName>
    </submittedName>
</protein>
<comment type="caution">
    <text evidence="1">The sequence shown here is derived from an EMBL/GenBank/DDBJ whole genome shotgun (WGS) entry which is preliminary data.</text>
</comment>
<sequence>MTIDRLLQPSVHGLTEDQLESARSLEELGLLREIEEREYIKCVSPKDDDYFEVKERGCDEEIGLSEVPDGNITCPGCGRNIELYKKTRRSRLITHRDDRGVYSYVRDVIKHELDARASKINNGLRFLDTRLKPAFTVRHGANQTRFLIQFEYTSSEILDSIQVFNQPLVVVLVGNAVPQATQYEQRGLTCVAASEIIEIGDSSADIEQLISSARESKIPAGQLADKGIDLYSKHRSRYTWREFEHTVQHCFSASFETSRLLGGEESGEQVPEGVLSLDYEDSSHAYIWDAKYVQEPGESRGLSGEYENMAKHLVNFRRESNVKDIYDDLSGYLIISPGVSDSSMVRLAERIQRRLTENDDDWNGSVTHLQFDALVHIFQAVQSDRDGVQAKSREFRKHVHRLFTKGNYHDPDPDTYMEADQRVFDVSTEDVDKIFREFIAPQEPETERVNIDGYLANIRSLDY</sequence>
<name>A0ABD5TAI3_9EURY</name>
<dbReference type="RefSeq" id="WP_284063179.1">
    <property type="nucleotide sequence ID" value="NZ_CP126158.1"/>
</dbReference>
<gene>
    <name evidence="1" type="ORF">ACFQFD_10430</name>
</gene>
<accession>A0ABD5TAI3</accession>
<dbReference type="AlphaFoldDB" id="A0ABD5TAI3"/>
<reference evidence="1 2" key="1">
    <citation type="journal article" date="2019" name="Int. J. Syst. Evol. Microbiol.">
        <title>The Global Catalogue of Microorganisms (GCM) 10K type strain sequencing project: providing services to taxonomists for standard genome sequencing and annotation.</title>
        <authorList>
            <consortium name="The Broad Institute Genomics Platform"/>
            <consortium name="The Broad Institute Genome Sequencing Center for Infectious Disease"/>
            <person name="Wu L."/>
            <person name="Ma J."/>
        </authorList>
    </citation>
    <scope>NUCLEOTIDE SEQUENCE [LARGE SCALE GENOMIC DNA]</scope>
    <source>
        <strain evidence="1 2">SYNS20</strain>
    </source>
</reference>
<proteinExistence type="predicted"/>
<dbReference type="GeneID" id="81209464"/>
<keyword evidence="2" id="KW-1185">Reference proteome</keyword>
<dbReference type="Proteomes" id="UP001596443">
    <property type="component" value="Unassembled WGS sequence"/>
</dbReference>
<evidence type="ECO:0000313" key="2">
    <source>
        <dbReference type="Proteomes" id="UP001596443"/>
    </source>
</evidence>